<dbReference type="InParanoid" id="A0A2T3BB55"/>
<organism evidence="4 5">
    <name type="scientific">Amorphotheca resinae ATCC 22711</name>
    <dbReference type="NCBI Taxonomy" id="857342"/>
    <lineage>
        <taxon>Eukaryota</taxon>
        <taxon>Fungi</taxon>
        <taxon>Dikarya</taxon>
        <taxon>Ascomycota</taxon>
        <taxon>Pezizomycotina</taxon>
        <taxon>Leotiomycetes</taxon>
        <taxon>Helotiales</taxon>
        <taxon>Amorphothecaceae</taxon>
        <taxon>Amorphotheca</taxon>
    </lineage>
</organism>
<dbReference type="PANTHER" id="PTHR12363">
    <property type="entry name" value="TRANSPORTIN 3 AND IMPORTIN 13"/>
    <property type="match status" value="1"/>
</dbReference>
<evidence type="ECO:0000256" key="2">
    <source>
        <dbReference type="ARBA" id="ARBA00025147"/>
    </source>
</evidence>
<evidence type="ECO:0000259" key="3">
    <source>
        <dbReference type="SMART" id="SM00913"/>
    </source>
</evidence>
<dbReference type="InterPro" id="IPR013598">
    <property type="entry name" value="Exportin-1/Importin-b-like"/>
</dbReference>
<comment type="function">
    <text evidence="2">tRNA nucleus export receptor which facilitates tRNA translocation across the nuclear pore complex. Involved in pre-tRNA splicing, probably by affecting the interaction of pre-tRNA with splicing endonuclease.</text>
</comment>
<name>A0A2T3BB55_AMORE</name>
<gene>
    <name evidence="4" type="ORF">M430DRAFT_33224</name>
</gene>
<dbReference type="PANTHER" id="PTHR12363:SF53">
    <property type="entry name" value="MRNA TRANSPORT REGULATOR MTR10"/>
    <property type="match status" value="1"/>
</dbReference>
<proteinExistence type="predicted"/>
<dbReference type="SUPFAM" id="SSF48371">
    <property type="entry name" value="ARM repeat"/>
    <property type="match status" value="1"/>
</dbReference>
<dbReference type="STRING" id="857342.A0A2T3BB55"/>
<dbReference type="Gene3D" id="1.25.10.10">
    <property type="entry name" value="Leucine-rich Repeat Variant"/>
    <property type="match status" value="1"/>
</dbReference>
<dbReference type="InterPro" id="IPR057941">
    <property type="entry name" value="TPR_TNPO3_IPO13_2nd"/>
</dbReference>
<dbReference type="InterPro" id="IPR001494">
    <property type="entry name" value="Importin-beta_N"/>
</dbReference>
<dbReference type="InterPro" id="IPR016024">
    <property type="entry name" value="ARM-type_fold"/>
</dbReference>
<dbReference type="GO" id="GO:0008033">
    <property type="term" value="P:tRNA processing"/>
    <property type="evidence" value="ECO:0007669"/>
    <property type="project" value="UniProtKB-KW"/>
</dbReference>
<dbReference type="Pfam" id="PF03810">
    <property type="entry name" value="IBN_N"/>
    <property type="match status" value="1"/>
</dbReference>
<keyword evidence="5" id="KW-1185">Reference proteome</keyword>
<dbReference type="RefSeq" id="XP_024724162.1">
    <property type="nucleotide sequence ID" value="XM_024866319.1"/>
</dbReference>
<dbReference type="InterPro" id="IPR051345">
    <property type="entry name" value="Importin_beta-like_NTR"/>
</dbReference>
<dbReference type="InterPro" id="IPR057942">
    <property type="entry name" value="TPR_TNPO3_IPO13_3rd"/>
</dbReference>
<sequence>MAANGSGPQQAFAPVLTAMSTMRDGQREQKQAAHSYLEKFQKSTEAWQITIGILQSQVDAEHQMFAATTLRGKVTYDIQQIPAGALPELRDQILGLLKVFAAGPRPIRTQLCVCLAILAIQMIGWKDVVQTIVSALGNEAESHACILEFLKVLPEEVTEGRKINLTEEELSQRAQELLGDNASLVVGLLISYAQSSDSAATNPQLLEVITSWLREVPVGDIVNSPLLNIIFNALDNDRSFEAATDCLVAIFKETRDVDEYLSTIQILLPRIIALRPRIQQAAEQEDTDLYKGITRIFAEAGEAWVVLIAREPTSFRPIVEAVLECAARDIDRDAIALTFIFWYELKLYLILERYIEARMQYVDIYSKLVDVMIKQLEYPSPDGANEADLFDGDREAEEKFREFRHHMGDVLKDCCEIMGVTECLSKVLVCIKTWMASYASQATENSVPHWQQLEAPLFSMRAMGRMVDKDEDIILPQIIPLIVQIPNHEKLRFATIMVLGRYTEWTSNHPEFLEIQFTYIVSSFGTDSKEIVRAAAMAMKFFCSDCKHLLSGQVVQLQNFYDQTLDKLPGISQDELTEGVASVVAVQPPAQIYDLLKLYCDPLMARLMTKANLATDEDGKLAVADHLQLITFFVQLVTPYVEPGQENPAVKYCQEIFPVLSTILESFIQFIPICERICRCWRYMVISYRTAMAPLLPQMANKLASGFAVSKQGCFLWVTSAILREFSEDREHVDEQTTEAIYAFFEAQSTNMLRMMSNLPPQDLPDVIEDFYRLLIDALLYYPHKLVRSELFSPIFQAAIAALALEQRDPLSASLHYIRDVIGYGGDNPPSSSSSPNPPEIQHTVQELILSNGEQLVKSIMAGMMITFPNDCFSDGSGVLLGLFEIMPQQTTAWVDKTVRMLPPGTVSENEIDRLLAGIRDRLSLGRDGLRKVRSLLQDFTNSYRRRYVAPRDGLGDLEATRFRFNG</sequence>
<dbReference type="GO" id="GO:0005737">
    <property type="term" value="C:cytoplasm"/>
    <property type="evidence" value="ECO:0007669"/>
    <property type="project" value="TreeGrafter"/>
</dbReference>
<dbReference type="AlphaFoldDB" id="A0A2T3BB55"/>
<reference evidence="4 5" key="1">
    <citation type="journal article" date="2018" name="New Phytol.">
        <title>Comparative genomics and transcriptomics depict ericoid mycorrhizal fungi as versatile saprotrophs and plant mutualists.</title>
        <authorList>
            <person name="Martino E."/>
            <person name="Morin E."/>
            <person name="Grelet G.A."/>
            <person name="Kuo A."/>
            <person name="Kohler A."/>
            <person name="Daghino S."/>
            <person name="Barry K.W."/>
            <person name="Cichocki N."/>
            <person name="Clum A."/>
            <person name="Dockter R.B."/>
            <person name="Hainaut M."/>
            <person name="Kuo R.C."/>
            <person name="LaButti K."/>
            <person name="Lindahl B.D."/>
            <person name="Lindquist E.A."/>
            <person name="Lipzen A."/>
            <person name="Khouja H.R."/>
            <person name="Magnuson J."/>
            <person name="Murat C."/>
            <person name="Ohm R.A."/>
            <person name="Singer S.W."/>
            <person name="Spatafora J.W."/>
            <person name="Wang M."/>
            <person name="Veneault-Fourrey C."/>
            <person name="Henrissat B."/>
            <person name="Grigoriev I.V."/>
            <person name="Martin F.M."/>
            <person name="Perotto S."/>
        </authorList>
    </citation>
    <scope>NUCLEOTIDE SEQUENCE [LARGE SCALE GENOMIC DNA]</scope>
    <source>
        <strain evidence="4 5">ATCC 22711</strain>
    </source>
</reference>
<evidence type="ECO:0000313" key="4">
    <source>
        <dbReference type="EMBL" id="PSS25563.1"/>
    </source>
</evidence>
<accession>A0A2T3BB55</accession>
<dbReference type="Pfam" id="PF24138">
    <property type="entry name" value="TPR_TNPO3_IPO13_2nd"/>
    <property type="match status" value="1"/>
</dbReference>
<evidence type="ECO:0000256" key="1">
    <source>
        <dbReference type="ARBA" id="ARBA00022694"/>
    </source>
</evidence>
<dbReference type="InterPro" id="IPR058537">
    <property type="entry name" value="TPR_TNPO3_IPO13_4th"/>
</dbReference>
<dbReference type="InterPro" id="IPR011989">
    <property type="entry name" value="ARM-like"/>
</dbReference>
<dbReference type="FunFam" id="1.25.10.10:FF:000266">
    <property type="entry name" value="mRNA transport regulator MTR10"/>
    <property type="match status" value="1"/>
</dbReference>
<dbReference type="GeneID" id="36574400"/>
<dbReference type="GO" id="GO:0006606">
    <property type="term" value="P:protein import into nucleus"/>
    <property type="evidence" value="ECO:0007669"/>
    <property type="project" value="TreeGrafter"/>
</dbReference>
<keyword evidence="1" id="KW-0819">tRNA processing</keyword>
<dbReference type="Pfam" id="PF08389">
    <property type="entry name" value="Xpo1"/>
    <property type="match status" value="1"/>
</dbReference>
<dbReference type="Pfam" id="PF24140">
    <property type="entry name" value="TPR_TNPO3_IPO13_3rd"/>
    <property type="match status" value="1"/>
</dbReference>
<protein>
    <recommendedName>
        <fullName evidence="3">Importin N-terminal domain-containing protein</fullName>
    </recommendedName>
</protein>
<dbReference type="EMBL" id="KZ679007">
    <property type="protein sequence ID" value="PSS25563.1"/>
    <property type="molecule type" value="Genomic_DNA"/>
</dbReference>
<feature type="domain" description="Importin N-terminal" evidence="3">
    <location>
        <begin position="33"/>
        <end position="99"/>
    </location>
</feature>
<dbReference type="OrthoDB" id="435593at2759"/>
<dbReference type="Pfam" id="PF24139">
    <property type="entry name" value="TPR_TNPO3_IPO13_4th"/>
    <property type="match status" value="1"/>
</dbReference>
<evidence type="ECO:0000313" key="5">
    <source>
        <dbReference type="Proteomes" id="UP000241818"/>
    </source>
</evidence>
<dbReference type="Proteomes" id="UP000241818">
    <property type="component" value="Unassembled WGS sequence"/>
</dbReference>
<dbReference type="GO" id="GO:0031267">
    <property type="term" value="F:small GTPase binding"/>
    <property type="evidence" value="ECO:0007669"/>
    <property type="project" value="InterPro"/>
</dbReference>
<dbReference type="FunCoup" id="A0A2T3BB55">
    <property type="interactions" value="1205"/>
</dbReference>
<dbReference type="GO" id="GO:0005634">
    <property type="term" value="C:nucleus"/>
    <property type="evidence" value="ECO:0007669"/>
    <property type="project" value="UniProtKB-ARBA"/>
</dbReference>
<dbReference type="SMART" id="SM00913">
    <property type="entry name" value="IBN_N"/>
    <property type="match status" value="1"/>
</dbReference>